<sequence>MITRRSAASSGRAAPQSKSATATAGDEQVKVKKEAGAMETVMNGNEGDDDINNSSNGGGGAGGDETLISTTTGTAATTARAVAVKQEHEGSNIKGEEKGETMMDESDHDDDGNHSSQQLQQNLPSSSNTDTELPEAENTNIEGTPPKTEVDDDDELLSSASNYTPLPLSNMNSNHDTSMMMTNGSGGSNNIMNPSASQHFFASMLASSPSNSANDINNPFNRTTSQATVMSELSGISLLIQEENCVATASASPTAGADACGAATGENASHNSDGDGGEICENGGGNDGGRSMTPSNNSSNDHAFLSPLSSATDHCGAASGGAAAATGGDIATPLLHDTHAEGSTSHNYNHSGIKEETINNDGDNHNNSILASPLTPAMSESNISLPSLSNFPQDQREELRQMYLAGFRDAAQKSKARKELEGRTVGGFGVAGGGGTAGAAGATAAGGGSCVPSSSSLPSLPLVEELRDNFTKAAAAQQQQQSNDTASNSPSTRRSRGIIHSVVVPSSTVGVANPLGHLDRPPPPPPASAVAASWPSPPPIPGTNDSEDGSALLYFMEQDDDVDEIGGDSGNHNNLSSHSDDNNNFVVGSYGSGGTSSVGESPGARSGGGPDLSSPALASLGSPSSIASVHETRGSHERISIGRKRSSSMSSTPHNTPHVTASSSSSSAKRGHSNPFPRKLMDMLNKEETSIVSWLPRGDAFVVRDNDRFVGSVLPLYFRHTKLTSFQRQLNLYGFRRITKGPDAGAYRHEWFQRDKPELCLQMKRSKQKSMQSATNSPRLGPNSGGGRERSGSLNSQPGGRSTGMTPLLSNLNVRAGEGSPPTISLDGPANKPLPGAAMTYHTSFRGSQDGAGPPPTGLGVLLSSSGGIIASNGTHALHHHRHTSSGGSTSYTEQQRLLIQQDNLDRDRQARALAAAGMVAEKIGTADAHVTALRPPPALGNPVSSNGNLRSHFGSATNLSNSQTLPNDPYMSWSNLDTNPGGGGGLLDEHGETVLTLEEMEMDFAHLFDPTVEWENMQTEGSGWPLMNAAHESGGYVGSEAASGAVPSDGNVKEG</sequence>
<name>A0ABD3ND61_9STRA</name>
<feature type="region of interest" description="Disordered" evidence="5">
    <location>
        <begin position="561"/>
        <end position="678"/>
    </location>
</feature>
<feature type="region of interest" description="Disordered" evidence="5">
    <location>
        <begin position="333"/>
        <end position="352"/>
    </location>
</feature>
<feature type="compositionally biased region" description="Polar residues" evidence="5">
    <location>
        <begin position="769"/>
        <end position="778"/>
    </location>
</feature>
<feature type="compositionally biased region" description="Gly residues" evidence="5">
    <location>
        <begin position="436"/>
        <end position="449"/>
    </location>
</feature>
<feature type="compositionally biased region" description="Basic and acidic residues" evidence="5">
    <location>
        <begin position="630"/>
        <end position="640"/>
    </location>
</feature>
<feature type="region of interest" description="Disordered" evidence="5">
    <location>
        <begin position="763"/>
        <end position="858"/>
    </location>
</feature>
<protein>
    <recommendedName>
        <fullName evidence="6">HSF-type DNA-binding domain-containing protein</fullName>
    </recommendedName>
</protein>
<evidence type="ECO:0000313" key="8">
    <source>
        <dbReference type="Proteomes" id="UP001530293"/>
    </source>
</evidence>
<feature type="compositionally biased region" description="Basic and acidic residues" evidence="5">
    <location>
        <begin position="27"/>
        <end position="36"/>
    </location>
</feature>
<feature type="compositionally biased region" description="Low complexity" evidence="5">
    <location>
        <begin position="70"/>
        <end position="83"/>
    </location>
</feature>
<evidence type="ECO:0000259" key="6">
    <source>
        <dbReference type="SMART" id="SM00415"/>
    </source>
</evidence>
<feature type="region of interest" description="Disordered" evidence="5">
    <location>
        <begin position="256"/>
        <end position="307"/>
    </location>
</feature>
<dbReference type="Gene3D" id="1.10.10.10">
    <property type="entry name" value="Winged helix-like DNA-binding domain superfamily/Winged helix DNA-binding domain"/>
    <property type="match status" value="1"/>
</dbReference>
<comment type="caution">
    <text evidence="7">The sequence shown here is derived from an EMBL/GenBank/DDBJ whole genome shotgun (WGS) entry which is preliminary data.</text>
</comment>
<dbReference type="SUPFAM" id="SSF46785">
    <property type="entry name" value="Winged helix' DNA-binding domain"/>
    <property type="match status" value="1"/>
</dbReference>
<proteinExistence type="inferred from homology"/>
<evidence type="ECO:0000256" key="3">
    <source>
        <dbReference type="ARBA" id="ARBA00023242"/>
    </source>
</evidence>
<dbReference type="EMBL" id="JALLBG020000008">
    <property type="protein sequence ID" value="KAL3772612.1"/>
    <property type="molecule type" value="Genomic_DNA"/>
</dbReference>
<gene>
    <name evidence="7" type="ORF">ACHAWU_002518</name>
</gene>
<dbReference type="AlphaFoldDB" id="A0ABD3ND61"/>
<reference evidence="7 8" key="1">
    <citation type="submission" date="2024-10" db="EMBL/GenBank/DDBJ databases">
        <title>Updated reference genomes for cyclostephanoid diatoms.</title>
        <authorList>
            <person name="Roberts W.R."/>
            <person name="Alverson A.J."/>
        </authorList>
    </citation>
    <scope>NUCLEOTIDE SEQUENCE [LARGE SCALE GENOMIC DNA]</scope>
    <source>
        <strain evidence="7 8">AJA232-27</strain>
    </source>
</reference>
<feature type="region of interest" description="Disordered" evidence="5">
    <location>
        <begin position="1037"/>
        <end position="1056"/>
    </location>
</feature>
<evidence type="ECO:0000313" key="7">
    <source>
        <dbReference type="EMBL" id="KAL3772612.1"/>
    </source>
</evidence>
<feature type="compositionally biased region" description="Polar residues" evidence="5">
    <location>
        <begin position="292"/>
        <end position="307"/>
    </location>
</feature>
<evidence type="ECO:0000256" key="2">
    <source>
        <dbReference type="ARBA" id="ARBA00023125"/>
    </source>
</evidence>
<feature type="region of interest" description="Disordered" evidence="5">
    <location>
        <begin position="436"/>
        <end position="456"/>
    </location>
</feature>
<feature type="compositionally biased region" description="Low complexity" evidence="5">
    <location>
        <begin position="115"/>
        <end position="128"/>
    </location>
</feature>
<feature type="compositionally biased region" description="Basic and acidic residues" evidence="5">
    <location>
        <begin position="85"/>
        <end position="101"/>
    </location>
</feature>
<feature type="compositionally biased region" description="Polar residues" evidence="5">
    <location>
        <begin position="792"/>
        <end position="813"/>
    </location>
</feature>
<dbReference type="GO" id="GO:0003677">
    <property type="term" value="F:DNA binding"/>
    <property type="evidence" value="ECO:0007669"/>
    <property type="project" value="UniProtKB-KW"/>
</dbReference>
<feature type="compositionally biased region" description="Polar residues" evidence="5">
    <location>
        <begin position="158"/>
        <end position="172"/>
    </location>
</feature>
<organism evidence="7 8">
    <name type="scientific">Discostella pseudostelligera</name>
    <dbReference type="NCBI Taxonomy" id="259834"/>
    <lineage>
        <taxon>Eukaryota</taxon>
        <taxon>Sar</taxon>
        <taxon>Stramenopiles</taxon>
        <taxon>Ochrophyta</taxon>
        <taxon>Bacillariophyta</taxon>
        <taxon>Coscinodiscophyceae</taxon>
        <taxon>Thalassiosirophycidae</taxon>
        <taxon>Stephanodiscales</taxon>
        <taxon>Stephanodiscaceae</taxon>
        <taxon>Discostella</taxon>
    </lineage>
</organism>
<evidence type="ECO:0000256" key="5">
    <source>
        <dbReference type="SAM" id="MobiDB-lite"/>
    </source>
</evidence>
<keyword evidence="2" id="KW-0238">DNA-binding</keyword>
<dbReference type="Pfam" id="PF00447">
    <property type="entry name" value="HSF_DNA-bind"/>
    <property type="match status" value="1"/>
</dbReference>
<dbReference type="InterPro" id="IPR000232">
    <property type="entry name" value="HSF_DNA-bd"/>
</dbReference>
<dbReference type="SMART" id="SM00415">
    <property type="entry name" value="HSF"/>
    <property type="match status" value="1"/>
</dbReference>
<keyword evidence="3" id="KW-0539">Nucleus</keyword>
<feature type="domain" description="HSF-type DNA-binding" evidence="6">
    <location>
        <begin position="672"/>
        <end position="766"/>
    </location>
</feature>
<keyword evidence="8" id="KW-1185">Reference proteome</keyword>
<dbReference type="InterPro" id="IPR036390">
    <property type="entry name" value="WH_DNA-bd_sf"/>
</dbReference>
<feature type="compositionally biased region" description="Low complexity" evidence="5">
    <location>
        <begin position="611"/>
        <end position="628"/>
    </location>
</feature>
<feature type="compositionally biased region" description="Polar residues" evidence="5">
    <location>
        <begin position="341"/>
        <end position="350"/>
    </location>
</feature>
<feature type="compositionally biased region" description="Polar residues" evidence="5">
    <location>
        <begin position="482"/>
        <end position="492"/>
    </location>
</feature>
<dbReference type="GO" id="GO:0005634">
    <property type="term" value="C:nucleus"/>
    <property type="evidence" value="ECO:0007669"/>
    <property type="project" value="UniProtKB-SubCell"/>
</dbReference>
<evidence type="ECO:0000256" key="1">
    <source>
        <dbReference type="ARBA" id="ARBA00004123"/>
    </source>
</evidence>
<dbReference type="PANTHER" id="PTHR10015">
    <property type="entry name" value="HEAT SHOCK TRANSCRIPTION FACTOR"/>
    <property type="match status" value="1"/>
</dbReference>
<feature type="compositionally biased region" description="Polar residues" evidence="5">
    <location>
        <begin position="652"/>
        <end position="661"/>
    </location>
</feature>
<feature type="region of interest" description="Disordered" evidence="5">
    <location>
        <begin position="510"/>
        <end position="548"/>
    </location>
</feature>
<feature type="compositionally biased region" description="Low complexity" evidence="5">
    <location>
        <begin position="256"/>
        <end position="265"/>
    </location>
</feature>
<dbReference type="InterPro" id="IPR036388">
    <property type="entry name" value="WH-like_DNA-bd_sf"/>
</dbReference>
<feature type="compositionally biased region" description="Low complexity" evidence="5">
    <location>
        <begin position="570"/>
        <end position="589"/>
    </location>
</feature>
<accession>A0ABD3ND61</accession>
<comment type="subcellular location">
    <subcellularLocation>
        <location evidence="1">Nucleus</location>
    </subcellularLocation>
</comment>
<feature type="compositionally biased region" description="Low complexity" evidence="5">
    <location>
        <begin position="1"/>
        <end position="14"/>
    </location>
</feature>
<dbReference type="Proteomes" id="UP001530293">
    <property type="component" value="Unassembled WGS sequence"/>
</dbReference>
<dbReference type="PANTHER" id="PTHR10015:SF206">
    <property type="entry name" value="HSF-TYPE DNA-BINDING DOMAIN-CONTAINING PROTEIN"/>
    <property type="match status" value="1"/>
</dbReference>
<comment type="similarity">
    <text evidence="4">Belongs to the HSF family.</text>
</comment>
<dbReference type="FunFam" id="1.10.10.10:FF:000479">
    <property type="entry name" value="Predicted protein"/>
    <property type="match status" value="1"/>
</dbReference>
<evidence type="ECO:0000256" key="4">
    <source>
        <dbReference type="RuleBase" id="RU004020"/>
    </source>
</evidence>
<feature type="region of interest" description="Disordered" evidence="5">
    <location>
        <begin position="1"/>
        <end position="172"/>
    </location>
</feature>
<feature type="region of interest" description="Disordered" evidence="5">
    <location>
        <begin position="471"/>
        <end position="494"/>
    </location>
</feature>